<sequence length="167" mass="18265">QLMTRPRLAYTELLALLIVGHCCTGQSHLAASLGHCAVRQGVDVLFTICAHLTLSLYAARATGAYQCKLSALARIPLLIIDDFGPKPLRAPADEDVHDLIAERYVRTATIVTSNLDFPEWDQAFPANPLLASSTPDRLRHNAYCLVLDGRSYSSPRILLTQGLSLPK</sequence>
<gene>
    <name evidence="2" type="ORF">C6P64_15125</name>
</gene>
<dbReference type="GO" id="GO:0005524">
    <property type="term" value="F:ATP binding"/>
    <property type="evidence" value="ECO:0007669"/>
    <property type="project" value="InterPro"/>
</dbReference>
<evidence type="ECO:0000313" key="3">
    <source>
        <dbReference type="Proteomes" id="UP000238589"/>
    </source>
</evidence>
<dbReference type="EMBL" id="PVLQ01000076">
    <property type="protein sequence ID" value="PRD64300.1"/>
    <property type="molecule type" value="Genomic_DNA"/>
</dbReference>
<dbReference type="InterPro" id="IPR027417">
    <property type="entry name" value="P-loop_NTPase"/>
</dbReference>
<name>A0A2S9K1H8_9BURK</name>
<proteinExistence type="predicted"/>
<organism evidence="2 3">
    <name type="scientific">Malikia granosa</name>
    <dbReference type="NCBI Taxonomy" id="263067"/>
    <lineage>
        <taxon>Bacteria</taxon>
        <taxon>Pseudomonadati</taxon>
        <taxon>Pseudomonadota</taxon>
        <taxon>Betaproteobacteria</taxon>
        <taxon>Burkholderiales</taxon>
        <taxon>Comamonadaceae</taxon>
        <taxon>Malikia</taxon>
    </lineage>
</organism>
<dbReference type="Gene3D" id="3.40.50.300">
    <property type="entry name" value="P-loop containing nucleotide triphosphate hydrolases"/>
    <property type="match status" value="1"/>
</dbReference>
<comment type="caution">
    <text evidence="2">The sequence shown here is derived from an EMBL/GenBank/DDBJ whole genome shotgun (WGS) entry which is preliminary data.</text>
</comment>
<feature type="non-terminal residue" evidence="2">
    <location>
        <position position="1"/>
    </location>
</feature>
<accession>A0A2S9K1H8</accession>
<evidence type="ECO:0000259" key="1">
    <source>
        <dbReference type="Pfam" id="PF01695"/>
    </source>
</evidence>
<reference evidence="2 3" key="1">
    <citation type="submission" date="2018-03" db="EMBL/GenBank/DDBJ databases">
        <title>Comparative genomics illustrates the genes involved in a hyperalkaliphilic mechanisms of Serpentinomonas isolated from highly-alkaline calcium-rich serpentinized springs.</title>
        <authorList>
            <person name="Suzuki S."/>
            <person name="Ishii S."/>
            <person name="Walworth N."/>
            <person name="Bird L."/>
            <person name="Kuenen J.G."/>
            <person name="Nealson K.H."/>
        </authorList>
    </citation>
    <scope>NUCLEOTIDE SEQUENCE [LARGE SCALE GENOMIC DNA]</scope>
    <source>
        <strain evidence="2 3">P1</strain>
    </source>
</reference>
<evidence type="ECO:0000313" key="2">
    <source>
        <dbReference type="EMBL" id="PRD64300.1"/>
    </source>
</evidence>
<dbReference type="Pfam" id="PF01695">
    <property type="entry name" value="IstB_IS21"/>
    <property type="match status" value="1"/>
</dbReference>
<dbReference type="Proteomes" id="UP000238589">
    <property type="component" value="Unassembled WGS sequence"/>
</dbReference>
<feature type="domain" description="IstB-like ATP-binding" evidence="1">
    <location>
        <begin position="16"/>
        <end position="152"/>
    </location>
</feature>
<dbReference type="SUPFAM" id="SSF52540">
    <property type="entry name" value="P-loop containing nucleoside triphosphate hydrolases"/>
    <property type="match status" value="1"/>
</dbReference>
<protein>
    <recommendedName>
        <fullName evidence="1">IstB-like ATP-binding domain-containing protein</fullName>
    </recommendedName>
</protein>
<dbReference type="InterPro" id="IPR002611">
    <property type="entry name" value="IstB_ATP-bd"/>
</dbReference>
<dbReference type="AlphaFoldDB" id="A0A2S9K1H8"/>
<dbReference type="RefSeq" id="WP_170073122.1">
    <property type="nucleotide sequence ID" value="NZ_PVLQ01000076.1"/>
</dbReference>
<keyword evidence="3" id="KW-1185">Reference proteome</keyword>